<proteinExistence type="predicted"/>
<dbReference type="EMBL" id="KB206969">
    <property type="protein sequence ID" value="ELP86509.1"/>
    <property type="molecule type" value="Genomic_DNA"/>
</dbReference>
<keyword evidence="2" id="KW-1185">Reference proteome</keyword>
<protein>
    <submittedName>
        <fullName evidence="1">Uncharacterized protein</fullName>
    </submittedName>
</protein>
<dbReference type="GeneID" id="14885471"/>
<evidence type="ECO:0000313" key="1">
    <source>
        <dbReference type="EMBL" id="ELP86509.1"/>
    </source>
</evidence>
<evidence type="ECO:0000313" key="2">
    <source>
        <dbReference type="Proteomes" id="UP000014680"/>
    </source>
</evidence>
<dbReference type="OMA" id="HRHIGHT"/>
<dbReference type="KEGG" id="eiv:EIN_034200"/>
<gene>
    <name evidence="1" type="ORF">EIN_034200</name>
</gene>
<name>A0A0A1TYF9_ENTIV</name>
<dbReference type="Proteomes" id="UP000014680">
    <property type="component" value="Unassembled WGS sequence"/>
</dbReference>
<organism evidence="1 2">
    <name type="scientific">Entamoeba invadens IP1</name>
    <dbReference type="NCBI Taxonomy" id="370355"/>
    <lineage>
        <taxon>Eukaryota</taxon>
        <taxon>Amoebozoa</taxon>
        <taxon>Evosea</taxon>
        <taxon>Archamoebae</taxon>
        <taxon>Mastigamoebida</taxon>
        <taxon>Entamoebidae</taxon>
        <taxon>Entamoeba</taxon>
    </lineage>
</organism>
<dbReference type="RefSeq" id="XP_004185855.1">
    <property type="nucleotide sequence ID" value="XM_004185807.1"/>
</dbReference>
<dbReference type="OrthoDB" id="24526at2759"/>
<dbReference type="SUPFAM" id="SSF57889">
    <property type="entry name" value="Cysteine-rich domain"/>
    <property type="match status" value="1"/>
</dbReference>
<accession>A0A0A1TYF9</accession>
<sequence>MTDTNELRKVVVVTTLSESDPMSILHCHPLYLSDPFKEYTEYDGWWRCDLCGDRYKRNELMYHCPYCCYDVCASCYYQVVAHHRHIGHTFTPDYSGRGKCCDCKKESDVMYKCNQCVIQYCKDCFQSIASFGLHNHPLYIADPGVVYPGKYWKCDKCFTVFGKDKFTLMFHCRECNVDFCFNCFVKSLNVVKPCKC</sequence>
<reference evidence="1 2" key="1">
    <citation type="submission" date="2012-10" db="EMBL/GenBank/DDBJ databases">
        <authorList>
            <person name="Zafar N."/>
            <person name="Inman J."/>
            <person name="Hall N."/>
            <person name="Lorenzi H."/>
            <person name="Caler E."/>
        </authorList>
    </citation>
    <scope>NUCLEOTIDE SEQUENCE [LARGE SCALE GENOMIC DNA]</scope>
    <source>
        <strain evidence="1 2">IP1</strain>
    </source>
</reference>
<dbReference type="InterPro" id="IPR046349">
    <property type="entry name" value="C1-like_sf"/>
</dbReference>
<dbReference type="AlphaFoldDB" id="A0A0A1TYF9"/>
<dbReference type="VEuPathDB" id="AmoebaDB:EIN_034200"/>